<dbReference type="AlphaFoldDB" id="A0AAD4LBR4"/>
<feature type="chain" id="PRO_5042162709" evidence="2">
    <location>
        <begin position="18"/>
        <end position="455"/>
    </location>
</feature>
<proteinExistence type="predicted"/>
<sequence length="455" mass="48821">MVCWLVVVLAGVRRLMLWQICGTCDDLVMSGVECVVGVVVCTGRCVWRYYQGRAVVQEHAGGILWGIVGLVESEKQCLESKPRLSRFSPPSEDGCLPRQPEEVEKCDKTAGTGGMWAQGMENRIVAGSKSRSTMPERRGGEKVLGGGETNGCGARCEGNLGSVMTGRMARGDEIGKGQMDETELRGMRGRSGLVIGGERETGRWDGQESASPRGSGAMVCLAFLSGGSSEYIHFEAVISGVSGGVSGATTGPSIYESKAWMRRMGLIMWGCFWFRHLNNLNALRKSWVVVLSPVNRAGGEYKGSLSVIVKSHMSIVPNQGFWSIRGGSVVLHSAGFWFWVTGFQLANSVGSHGWESLGAWGSRGRTTSPSRPWQIMPPMSAVTFLTNDGPNSANRARVVVKGTTGDRAGPGLNTGLHTMGEGLDTFGYMLEPPSGVSSIIARQSLLEPPREVPPI</sequence>
<feature type="region of interest" description="Disordered" evidence="1">
    <location>
        <begin position="127"/>
        <end position="146"/>
    </location>
</feature>
<keyword evidence="4" id="KW-1185">Reference proteome</keyword>
<name>A0AAD4LBR4_9AGAM</name>
<evidence type="ECO:0000256" key="1">
    <source>
        <dbReference type="SAM" id="MobiDB-lite"/>
    </source>
</evidence>
<gene>
    <name evidence="3" type="ORF">EDB92DRAFT_1819914</name>
</gene>
<dbReference type="EMBL" id="JAKELL010000101">
    <property type="protein sequence ID" value="KAH8982333.1"/>
    <property type="molecule type" value="Genomic_DNA"/>
</dbReference>
<comment type="caution">
    <text evidence="3">The sequence shown here is derived from an EMBL/GenBank/DDBJ whole genome shotgun (WGS) entry which is preliminary data.</text>
</comment>
<evidence type="ECO:0000313" key="3">
    <source>
        <dbReference type="EMBL" id="KAH8982333.1"/>
    </source>
</evidence>
<keyword evidence="2" id="KW-0732">Signal</keyword>
<evidence type="ECO:0000256" key="2">
    <source>
        <dbReference type="SAM" id="SignalP"/>
    </source>
</evidence>
<feature type="region of interest" description="Disordered" evidence="1">
    <location>
        <begin position="82"/>
        <end position="103"/>
    </location>
</feature>
<protein>
    <submittedName>
        <fullName evidence="3">Uncharacterized protein</fullName>
    </submittedName>
</protein>
<reference evidence="3" key="1">
    <citation type="submission" date="2022-01" db="EMBL/GenBank/DDBJ databases">
        <title>Comparative genomics reveals a dynamic genome evolution in the ectomycorrhizal milk-cap (Lactarius) mushrooms.</title>
        <authorList>
            <consortium name="DOE Joint Genome Institute"/>
            <person name="Lebreton A."/>
            <person name="Tang N."/>
            <person name="Kuo A."/>
            <person name="LaButti K."/>
            <person name="Drula E."/>
            <person name="Barry K."/>
            <person name="Clum A."/>
            <person name="Lipzen A."/>
            <person name="Mousain D."/>
            <person name="Ng V."/>
            <person name="Wang R."/>
            <person name="Wang X."/>
            <person name="Dai Y."/>
            <person name="Henrissat B."/>
            <person name="Grigoriev I.V."/>
            <person name="Guerin-Laguette A."/>
            <person name="Yu F."/>
            <person name="Martin F.M."/>
        </authorList>
    </citation>
    <scope>NUCLEOTIDE SEQUENCE</scope>
    <source>
        <strain evidence="3">QP</strain>
    </source>
</reference>
<organism evidence="3 4">
    <name type="scientific">Lactarius akahatsu</name>
    <dbReference type="NCBI Taxonomy" id="416441"/>
    <lineage>
        <taxon>Eukaryota</taxon>
        <taxon>Fungi</taxon>
        <taxon>Dikarya</taxon>
        <taxon>Basidiomycota</taxon>
        <taxon>Agaricomycotina</taxon>
        <taxon>Agaricomycetes</taxon>
        <taxon>Russulales</taxon>
        <taxon>Russulaceae</taxon>
        <taxon>Lactarius</taxon>
    </lineage>
</organism>
<dbReference type="Proteomes" id="UP001201163">
    <property type="component" value="Unassembled WGS sequence"/>
</dbReference>
<evidence type="ECO:0000313" key="4">
    <source>
        <dbReference type="Proteomes" id="UP001201163"/>
    </source>
</evidence>
<accession>A0AAD4LBR4</accession>
<feature type="signal peptide" evidence="2">
    <location>
        <begin position="1"/>
        <end position="17"/>
    </location>
</feature>